<evidence type="ECO:0000313" key="2">
    <source>
        <dbReference type="Proteomes" id="UP000499080"/>
    </source>
</evidence>
<gene>
    <name evidence="1" type="ORF">AVEN_83158_1</name>
</gene>
<evidence type="ECO:0008006" key="3">
    <source>
        <dbReference type="Google" id="ProtNLM"/>
    </source>
</evidence>
<dbReference type="OrthoDB" id="9971063at2759"/>
<dbReference type="PANTHER" id="PTHR47326:SF1">
    <property type="entry name" value="HTH PSQ-TYPE DOMAIN-CONTAINING PROTEIN"/>
    <property type="match status" value="1"/>
</dbReference>
<reference evidence="1 2" key="1">
    <citation type="journal article" date="2019" name="Sci. Rep.">
        <title>Orb-weaving spider Araneus ventricosus genome elucidates the spidroin gene catalogue.</title>
        <authorList>
            <person name="Kono N."/>
            <person name="Nakamura H."/>
            <person name="Ohtoshi R."/>
            <person name="Moran D.A.P."/>
            <person name="Shinohara A."/>
            <person name="Yoshida Y."/>
            <person name="Fujiwara M."/>
            <person name="Mori M."/>
            <person name="Tomita M."/>
            <person name="Arakawa K."/>
        </authorList>
    </citation>
    <scope>NUCLEOTIDE SEQUENCE [LARGE SCALE GENOMIC DNA]</scope>
</reference>
<sequence>MCYIRCATDPSFPAKVLFTDEASFTWKGIFNTLNSYFWAVEKPHAAQSRFLVNVWAGIVGDHLIGPY</sequence>
<organism evidence="1 2">
    <name type="scientific">Araneus ventricosus</name>
    <name type="common">Orbweaver spider</name>
    <name type="synonym">Epeira ventricosa</name>
    <dbReference type="NCBI Taxonomy" id="182803"/>
    <lineage>
        <taxon>Eukaryota</taxon>
        <taxon>Metazoa</taxon>
        <taxon>Ecdysozoa</taxon>
        <taxon>Arthropoda</taxon>
        <taxon>Chelicerata</taxon>
        <taxon>Arachnida</taxon>
        <taxon>Araneae</taxon>
        <taxon>Araneomorphae</taxon>
        <taxon>Entelegynae</taxon>
        <taxon>Araneoidea</taxon>
        <taxon>Araneidae</taxon>
        <taxon>Araneus</taxon>
    </lineage>
</organism>
<keyword evidence="2" id="KW-1185">Reference proteome</keyword>
<name>A0A4Y2AMR1_ARAVE</name>
<dbReference type="Proteomes" id="UP000499080">
    <property type="component" value="Unassembled WGS sequence"/>
</dbReference>
<dbReference type="PANTHER" id="PTHR47326">
    <property type="entry name" value="TRANSPOSABLE ELEMENT TC3 TRANSPOSASE-LIKE PROTEIN"/>
    <property type="match status" value="1"/>
</dbReference>
<evidence type="ECO:0000313" key="1">
    <source>
        <dbReference type="EMBL" id="GBL81088.1"/>
    </source>
</evidence>
<comment type="caution">
    <text evidence="1">The sequence shown here is derived from an EMBL/GenBank/DDBJ whole genome shotgun (WGS) entry which is preliminary data.</text>
</comment>
<protein>
    <recommendedName>
        <fullName evidence="3">DDE-1 domain-containing protein</fullName>
    </recommendedName>
</protein>
<proteinExistence type="predicted"/>
<dbReference type="EMBL" id="BGPR01000024">
    <property type="protein sequence ID" value="GBL81088.1"/>
    <property type="molecule type" value="Genomic_DNA"/>
</dbReference>
<accession>A0A4Y2AMR1</accession>
<dbReference type="AlphaFoldDB" id="A0A4Y2AMR1"/>